<evidence type="ECO:0000256" key="1">
    <source>
        <dbReference type="SAM" id="Phobius"/>
    </source>
</evidence>
<protein>
    <submittedName>
        <fullName evidence="2">Uncharacterized protein</fullName>
    </submittedName>
</protein>
<dbReference type="AlphaFoldDB" id="A0AB73MG76"/>
<proteinExistence type="predicted"/>
<accession>A0AB73MG76</accession>
<dbReference type="EMBL" id="LOKA01000078">
    <property type="protein sequence ID" value="OOW75882.1"/>
    <property type="molecule type" value="Genomic_DNA"/>
</dbReference>
<sequence length="164" mass="18588">MSDGWLGFFGGVLAALIGGLIASIVQRVNERRKEKAAARLSAYFLLLELSQQYFWVASSELNDQDPPEEMITAARKTSWQLADKLRAFDDIEHLEEILTILFSYSILSANERAQRLDKLLESYGKLVNPSYQKIISKISAENIMGQARRGSLKTNAPGTWRYMR</sequence>
<dbReference type="RefSeq" id="WP_078538334.1">
    <property type="nucleotide sequence ID" value="NZ_LOKA01000078.1"/>
</dbReference>
<keyword evidence="1" id="KW-0812">Transmembrane</keyword>
<evidence type="ECO:0000313" key="2">
    <source>
        <dbReference type="EMBL" id="OOW75882.1"/>
    </source>
</evidence>
<gene>
    <name evidence="2" type="ORF">Xclt_03930</name>
</gene>
<reference evidence="2 3" key="1">
    <citation type="submission" date="2015-12" db="EMBL/GenBank/DDBJ databases">
        <authorList>
            <person name="Bansal K."/>
            <person name="Midha S."/>
            <person name="Patil P.B."/>
        </authorList>
    </citation>
    <scope>NUCLEOTIDE SEQUENCE [LARGE SCALE GENOMIC DNA]</scope>
    <source>
        <strain evidence="2 3">LMG9045</strain>
    </source>
</reference>
<keyword evidence="1" id="KW-1133">Transmembrane helix</keyword>
<organism evidence="2 3">
    <name type="scientific">Xanthomonas axonopodis pv. clitoriae</name>
    <dbReference type="NCBI Taxonomy" id="487828"/>
    <lineage>
        <taxon>Bacteria</taxon>
        <taxon>Pseudomonadati</taxon>
        <taxon>Pseudomonadota</taxon>
        <taxon>Gammaproteobacteria</taxon>
        <taxon>Lysobacterales</taxon>
        <taxon>Lysobacteraceae</taxon>
        <taxon>Xanthomonas</taxon>
    </lineage>
</organism>
<feature type="transmembrane region" description="Helical" evidence="1">
    <location>
        <begin position="6"/>
        <end position="25"/>
    </location>
</feature>
<keyword evidence="1" id="KW-0472">Membrane</keyword>
<evidence type="ECO:0000313" key="3">
    <source>
        <dbReference type="Proteomes" id="UP000190210"/>
    </source>
</evidence>
<dbReference type="Proteomes" id="UP000190210">
    <property type="component" value="Unassembled WGS sequence"/>
</dbReference>
<name>A0AB73MG76_9XANT</name>
<comment type="caution">
    <text evidence="2">The sequence shown here is derived from an EMBL/GenBank/DDBJ whole genome shotgun (WGS) entry which is preliminary data.</text>
</comment>